<gene>
    <name evidence="3" type="ORF">MUDAN_MDHGFNIF_03260</name>
</gene>
<sequence length="217" mass="24650">MTHAKWRASDTWMLGLFILWLIWTVLVAQSAGIIHLFDQSIALPLHHSPQWFQQLMVGYTKLGNPHSITIITLILGGALWLFRQPRATLFLWINTWILGGYGNYFVKQIIERPRPTAWRLVQIGGFSYPSGHSTSTTMLIGSLIVIGWTLYPKSTTKWWLLVIGLILILLMMMSRIIVGVHYPSDTLGGFMLGSCLLYLSTRLTTGYRTGPLKPQHQ</sequence>
<dbReference type="EMBL" id="UYIG01000125">
    <property type="protein sequence ID" value="VDG28855.1"/>
    <property type="molecule type" value="Genomic_DNA"/>
</dbReference>
<keyword evidence="1" id="KW-1133">Transmembrane helix</keyword>
<dbReference type="AlphaFoldDB" id="A0A660E8V0"/>
<dbReference type="SMART" id="SM00014">
    <property type="entry name" value="acidPPc"/>
    <property type="match status" value="1"/>
</dbReference>
<feature type="transmembrane region" description="Helical" evidence="1">
    <location>
        <begin position="12"/>
        <end position="37"/>
    </location>
</feature>
<dbReference type="InterPro" id="IPR000326">
    <property type="entry name" value="PAP2/HPO"/>
</dbReference>
<feature type="transmembrane region" description="Helical" evidence="1">
    <location>
        <begin position="65"/>
        <end position="82"/>
    </location>
</feature>
<keyword evidence="1" id="KW-0472">Membrane</keyword>
<reference evidence="3 4" key="1">
    <citation type="submission" date="2018-11" db="EMBL/GenBank/DDBJ databases">
        <authorList>
            <person name="Wuyts S."/>
        </authorList>
    </citation>
    <scope>NUCLEOTIDE SEQUENCE [LARGE SCALE GENOMIC DNA]</scope>
    <source>
        <strain evidence="3">Lactobacillus mudanjiangensis AMBF249</strain>
    </source>
</reference>
<dbReference type="InterPro" id="IPR036938">
    <property type="entry name" value="PAP2/HPO_sf"/>
</dbReference>
<keyword evidence="4" id="KW-1185">Reference proteome</keyword>
<dbReference type="Proteomes" id="UP000289996">
    <property type="component" value="Unassembled WGS sequence"/>
</dbReference>
<keyword evidence="1" id="KW-0812">Transmembrane</keyword>
<evidence type="ECO:0000313" key="3">
    <source>
        <dbReference type="EMBL" id="VDG28855.1"/>
    </source>
</evidence>
<name>A0A660E8V0_9LACO</name>
<dbReference type="CDD" id="cd03392">
    <property type="entry name" value="PAP2_like_2"/>
    <property type="match status" value="1"/>
</dbReference>
<dbReference type="PANTHER" id="PTHR14969">
    <property type="entry name" value="SPHINGOSINE-1-PHOSPHATE PHOSPHOHYDROLASE"/>
    <property type="match status" value="1"/>
</dbReference>
<dbReference type="RefSeq" id="WP_130851878.1">
    <property type="nucleotide sequence ID" value="NZ_UYIG01000125.1"/>
</dbReference>
<feature type="transmembrane region" description="Helical" evidence="1">
    <location>
        <begin position="89"/>
        <end position="110"/>
    </location>
</feature>
<evidence type="ECO:0000313" key="4">
    <source>
        <dbReference type="Proteomes" id="UP000289996"/>
    </source>
</evidence>
<feature type="transmembrane region" description="Helical" evidence="1">
    <location>
        <begin position="130"/>
        <end position="151"/>
    </location>
</feature>
<dbReference type="PANTHER" id="PTHR14969:SF13">
    <property type="entry name" value="AT30094P"/>
    <property type="match status" value="1"/>
</dbReference>
<accession>A0A660E8V0</accession>
<dbReference type="Gene3D" id="1.20.144.10">
    <property type="entry name" value="Phosphatidic acid phosphatase type 2/haloperoxidase"/>
    <property type="match status" value="2"/>
</dbReference>
<evidence type="ECO:0000256" key="1">
    <source>
        <dbReference type="SAM" id="Phobius"/>
    </source>
</evidence>
<feature type="transmembrane region" description="Helical" evidence="1">
    <location>
        <begin position="158"/>
        <end position="180"/>
    </location>
</feature>
<organism evidence="3 4">
    <name type="scientific">Lactiplantibacillus mudanjiangensis</name>
    <dbReference type="NCBI Taxonomy" id="1296538"/>
    <lineage>
        <taxon>Bacteria</taxon>
        <taxon>Bacillati</taxon>
        <taxon>Bacillota</taxon>
        <taxon>Bacilli</taxon>
        <taxon>Lactobacillales</taxon>
        <taxon>Lactobacillaceae</taxon>
        <taxon>Lactiplantibacillus</taxon>
    </lineage>
</organism>
<dbReference type="SUPFAM" id="SSF48317">
    <property type="entry name" value="Acid phosphatase/Vanadium-dependent haloperoxidase"/>
    <property type="match status" value="1"/>
</dbReference>
<dbReference type="Pfam" id="PF01569">
    <property type="entry name" value="PAP2"/>
    <property type="match status" value="1"/>
</dbReference>
<dbReference type="OrthoDB" id="9789113at2"/>
<evidence type="ECO:0000259" key="2">
    <source>
        <dbReference type="SMART" id="SM00014"/>
    </source>
</evidence>
<feature type="domain" description="Phosphatidic acid phosphatase type 2/haloperoxidase" evidence="2">
    <location>
        <begin position="90"/>
        <end position="201"/>
    </location>
</feature>
<proteinExistence type="predicted"/>
<protein>
    <submittedName>
        <fullName evidence="3">Phospholipid phosphatase [Lactobacillus sp.]</fullName>
    </submittedName>
</protein>